<dbReference type="Pfam" id="PF00075">
    <property type="entry name" value="RNase_H"/>
    <property type="match status" value="1"/>
</dbReference>
<dbReference type="PROSITE" id="PS50879">
    <property type="entry name" value="RNASE_H_1"/>
    <property type="match status" value="1"/>
</dbReference>
<keyword evidence="10" id="KW-0460">Magnesium</keyword>
<comment type="caution">
    <text evidence="12">The sequence shown here is derived from an EMBL/GenBank/DDBJ whole genome shotgun (WGS) entry which is preliminary data.</text>
</comment>
<evidence type="ECO:0000256" key="10">
    <source>
        <dbReference type="ARBA" id="ARBA00022842"/>
    </source>
</evidence>
<dbReference type="SUPFAM" id="SSF53098">
    <property type="entry name" value="Ribonuclease H-like"/>
    <property type="match status" value="1"/>
</dbReference>
<keyword evidence="7" id="KW-0479">Metal-binding</keyword>
<dbReference type="InterPro" id="IPR050092">
    <property type="entry name" value="RNase_H"/>
</dbReference>
<accession>E6PXQ3</accession>
<evidence type="ECO:0000256" key="4">
    <source>
        <dbReference type="ARBA" id="ARBA00011245"/>
    </source>
</evidence>
<dbReference type="GO" id="GO:0046872">
    <property type="term" value="F:metal ion binding"/>
    <property type="evidence" value="ECO:0007669"/>
    <property type="project" value="UniProtKB-KW"/>
</dbReference>
<dbReference type="GO" id="GO:0043137">
    <property type="term" value="P:DNA replication, removal of RNA primer"/>
    <property type="evidence" value="ECO:0007669"/>
    <property type="project" value="TreeGrafter"/>
</dbReference>
<reference evidence="12" key="1">
    <citation type="submission" date="2009-10" db="EMBL/GenBank/DDBJ databases">
        <title>Diversity of trophic interactions inside an arsenic-rich microbial ecosystem.</title>
        <authorList>
            <person name="Bertin P.N."/>
            <person name="Heinrich-Salmeron A."/>
            <person name="Pelletier E."/>
            <person name="Goulhen-Chollet F."/>
            <person name="Arsene-Ploetze F."/>
            <person name="Gallien S."/>
            <person name="Calteau A."/>
            <person name="Vallenet D."/>
            <person name="Casiot C."/>
            <person name="Chane-Woon-Ming B."/>
            <person name="Giloteaux L."/>
            <person name="Barakat M."/>
            <person name="Bonnefoy V."/>
            <person name="Bruneel O."/>
            <person name="Chandler M."/>
            <person name="Cleiss J."/>
            <person name="Duran R."/>
            <person name="Elbaz-Poulichet F."/>
            <person name="Fonknechten N."/>
            <person name="Lauga B."/>
            <person name="Mornico D."/>
            <person name="Ortet P."/>
            <person name="Schaeffer C."/>
            <person name="Siguier P."/>
            <person name="Alexander Thil Smith A."/>
            <person name="Van Dorsselaer A."/>
            <person name="Weissenbach J."/>
            <person name="Medigue C."/>
            <person name="Le Paslier D."/>
        </authorList>
    </citation>
    <scope>NUCLEOTIDE SEQUENCE</scope>
</reference>
<dbReference type="EMBL" id="CABN01000045">
    <property type="protein sequence ID" value="CBH99712.1"/>
    <property type="molecule type" value="Genomic_DNA"/>
</dbReference>
<comment type="similarity">
    <text evidence="3">Belongs to the RNase H family.</text>
</comment>
<evidence type="ECO:0000256" key="1">
    <source>
        <dbReference type="ARBA" id="ARBA00000077"/>
    </source>
</evidence>
<comment type="subunit">
    <text evidence="4">Monomer.</text>
</comment>
<dbReference type="InterPro" id="IPR022892">
    <property type="entry name" value="RNaseHI"/>
</dbReference>
<dbReference type="PANTHER" id="PTHR10642:SF26">
    <property type="entry name" value="RIBONUCLEASE H1"/>
    <property type="match status" value="1"/>
</dbReference>
<dbReference type="InterPro" id="IPR036397">
    <property type="entry name" value="RNaseH_sf"/>
</dbReference>
<sequence length="152" mass="17609">MTQTYRIFTDGSAIGNPGPGGWGAVVMQGKVRWEMSGAQSWTTISEMELFAATQALRPLPDRARVELHSDSEYLIYGMRVFVFQWQRQGWRNRRGNQLQHRELWSELIALNVKLHIRWTWIRGHNGNLEQSRADRLAYQAARSIRVQRKAAA</sequence>
<evidence type="ECO:0000256" key="7">
    <source>
        <dbReference type="ARBA" id="ARBA00022723"/>
    </source>
</evidence>
<keyword evidence="8" id="KW-0255">Endonuclease</keyword>
<keyword evidence="6" id="KW-0540">Nuclease</keyword>
<evidence type="ECO:0000256" key="3">
    <source>
        <dbReference type="ARBA" id="ARBA00005300"/>
    </source>
</evidence>
<keyword evidence="9 12" id="KW-0378">Hydrolase</keyword>
<dbReference type="InterPro" id="IPR002156">
    <property type="entry name" value="RNaseH_domain"/>
</dbReference>
<protein>
    <recommendedName>
        <fullName evidence="5">ribonuclease H</fullName>
        <ecNumber evidence="5">3.1.26.4</ecNumber>
    </recommendedName>
</protein>
<feature type="domain" description="RNase H type-1" evidence="11">
    <location>
        <begin position="1"/>
        <end position="142"/>
    </location>
</feature>
<evidence type="ECO:0000256" key="9">
    <source>
        <dbReference type="ARBA" id="ARBA00022801"/>
    </source>
</evidence>
<dbReference type="PANTHER" id="PTHR10642">
    <property type="entry name" value="RIBONUCLEASE H1"/>
    <property type="match status" value="1"/>
</dbReference>
<proteinExistence type="inferred from homology"/>
<gene>
    <name evidence="12" type="primary">rnhA</name>
    <name evidence="12" type="ORF">CARN3_0658</name>
</gene>
<dbReference type="InterPro" id="IPR012337">
    <property type="entry name" value="RNaseH-like_sf"/>
</dbReference>
<dbReference type="GO" id="GO:0003676">
    <property type="term" value="F:nucleic acid binding"/>
    <property type="evidence" value="ECO:0007669"/>
    <property type="project" value="InterPro"/>
</dbReference>
<evidence type="ECO:0000313" key="12">
    <source>
        <dbReference type="EMBL" id="CBH99712.1"/>
    </source>
</evidence>
<dbReference type="GO" id="GO:0004523">
    <property type="term" value="F:RNA-DNA hybrid ribonuclease activity"/>
    <property type="evidence" value="ECO:0007669"/>
    <property type="project" value="UniProtKB-EC"/>
</dbReference>
<evidence type="ECO:0000256" key="6">
    <source>
        <dbReference type="ARBA" id="ARBA00022722"/>
    </source>
</evidence>
<name>E6PXQ3_9ZZZZ</name>
<comment type="catalytic activity">
    <reaction evidence="1">
        <text>Endonucleolytic cleavage to 5'-phosphomonoester.</text>
        <dbReference type="EC" id="3.1.26.4"/>
    </reaction>
</comment>
<dbReference type="Gene3D" id="3.30.420.10">
    <property type="entry name" value="Ribonuclease H-like superfamily/Ribonuclease H"/>
    <property type="match status" value="1"/>
</dbReference>
<evidence type="ECO:0000256" key="5">
    <source>
        <dbReference type="ARBA" id="ARBA00012180"/>
    </source>
</evidence>
<evidence type="ECO:0000256" key="2">
    <source>
        <dbReference type="ARBA" id="ARBA00001946"/>
    </source>
</evidence>
<evidence type="ECO:0000256" key="8">
    <source>
        <dbReference type="ARBA" id="ARBA00022759"/>
    </source>
</evidence>
<comment type="cofactor">
    <cofactor evidence="2">
        <name>Mg(2+)</name>
        <dbReference type="ChEBI" id="CHEBI:18420"/>
    </cofactor>
</comment>
<dbReference type="EC" id="3.1.26.4" evidence="5"/>
<dbReference type="AlphaFoldDB" id="E6PXQ3"/>
<organism evidence="12">
    <name type="scientific">mine drainage metagenome</name>
    <dbReference type="NCBI Taxonomy" id="410659"/>
    <lineage>
        <taxon>unclassified sequences</taxon>
        <taxon>metagenomes</taxon>
        <taxon>ecological metagenomes</taxon>
    </lineage>
</organism>
<dbReference type="CDD" id="cd09278">
    <property type="entry name" value="RNase_HI_prokaryote_like"/>
    <property type="match status" value="1"/>
</dbReference>
<evidence type="ECO:0000259" key="11">
    <source>
        <dbReference type="PROSITE" id="PS50879"/>
    </source>
</evidence>